<gene>
    <name evidence="7" type="ORF">PATL70BA_0318</name>
</gene>
<dbReference type="GO" id="GO:0005886">
    <property type="term" value="C:plasma membrane"/>
    <property type="evidence" value="ECO:0007669"/>
    <property type="project" value="UniProtKB-SubCell"/>
</dbReference>
<accession>A0A3P7NSK1</accession>
<evidence type="ECO:0000256" key="5">
    <source>
        <dbReference type="ARBA" id="ARBA00022944"/>
    </source>
</evidence>
<dbReference type="PANTHER" id="PTHR37316:SF3">
    <property type="entry name" value="TEICHOIC ACID GLYCEROL-PHOSPHATE TRANSFERASE"/>
    <property type="match status" value="1"/>
</dbReference>
<dbReference type="InterPro" id="IPR051612">
    <property type="entry name" value="Teichoic_Acid_Biosynth"/>
</dbReference>
<keyword evidence="6" id="KW-0472">Membrane</keyword>
<evidence type="ECO:0000256" key="4">
    <source>
        <dbReference type="ARBA" id="ARBA00022679"/>
    </source>
</evidence>
<sequence length="408" mass="46942">MKKIKMWVKKIPLVGSSVSKLFDYYRKAYMFFCNKILGVDENRAVFISFNGLSYSDNPRALSEKFHALQPEIEIVWLFLRPEEKADIVPAYVKCVKEGTLEALKVLATSKIWVDNFCKPLYTYKGKNQIYVQTWHGDRGFKKVLYNSTFLPKTFRILEKDICDVMVSGSEFGKSVHETAFRFDGLTLNNGTPRNDMLAKNDPERKKVIDKKLRQLMGIGSEVKIFLYAPTLRRKASESGGKQASDGIDLVKILEVLEDKFKEEWCCVVRAHSAVGGIEGIPKDYDKIKNGNLVEDMNDLLFITDFLITDYSSSAGDLALLNKPIILFQSDREAYIDRDRTFYFDIDDTPFIIVENNTELIHELEKLDMDQIPDNCKAILDFYTTNETGESSEKIVEYIMNKIEKNPHR</sequence>
<evidence type="ECO:0000256" key="3">
    <source>
        <dbReference type="ARBA" id="ARBA00022475"/>
    </source>
</evidence>
<comment type="similarity">
    <text evidence="2">Belongs to the CDP-glycerol glycerophosphotransferase family.</text>
</comment>
<dbReference type="InterPro" id="IPR007554">
    <property type="entry name" value="Glycerophosphate_synth"/>
</dbReference>
<keyword evidence="5" id="KW-0777">Teichoic acid biosynthesis</keyword>
<proteinExistence type="inferred from homology"/>
<dbReference type="InterPro" id="IPR043148">
    <property type="entry name" value="TagF_C"/>
</dbReference>
<dbReference type="Gene3D" id="3.40.50.12580">
    <property type="match status" value="1"/>
</dbReference>
<reference evidence="7 8" key="1">
    <citation type="submission" date="2018-09" db="EMBL/GenBank/DDBJ databases">
        <authorList>
            <person name="Postec A."/>
        </authorList>
    </citation>
    <scope>NUCLEOTIDE SEQUENCE [LARGE SCALE GENOMIC DNA]</scope>
    <source>
        <strain evidence="7">70B-A</strain>
    </source>
</reference>
<dbReference type="EMBL" id="LR130778">
    <property type="protein sequence ID" value="VDN46164.1"/>
    <property type="molecule type" value="Genomic_DNA"/>
</dbReference>
<evidence type="ECO:0008006" key="9">
    <source>
        <dbReference type="Google" id="ProtNLM"/>
    </source>
</evidence>
<evidence type="ECO:0000256" key="6">
    <source>
        <dbReference type="ARBA" id="ARBA00023136"/>
    </source>
</evidence>
<dbReference type="PANTHER" id="PTHR37316">
    <property type="entry name" value="TEICHOIC ACID GLYCEROL-PHOSPHATE PRIMASE"/>
    <property type="match status" value="1"/>
</dbReference>
<dbReference type="GO" id="GO:0019350">
    <property type="term" value="P:teichoic acid biosynthetic process"/>
    <property type="evidence" value="ECO:0007669"/>
    <property type="project" value="UniProtKB-KW"/>
</dbReference>
<protein>
    <recommendedName>
        <fullName evidence="9">CDP-glycerol--glycerophosphate glycerophosphotransferase</fullName>
    </recommendedName>
</protein>
<keyword evidence="8" id="KW-1185">Reference proteome</keyword>
<keyword evidence="4" id="KW-0808">Transferase</keyword>
<dbReference type="Gene3D" id="3.40.50.11820">
    <property type="match status" value="1"/>
</dbReference>
<dbReference type="InterPro" id="IPR043149">
    <property type="entry name" value="TagF_N"/>
</dbReference>
<dbReference type="AlphaFoldDB" id="A0A3P7NSK1"/>
<evidence type="ECO:0000313" key="7">
    <source>
        <dbReference type="EMBL" id="VDN46164.1"/>
    </source>
</evidence>
<comment type="subcellular location">
    <subcellularLocation>
        <location evidence="1">Cell membrane</location>
        <topology evidence="1">Peripheral membrane protein</topology>
    </subcellularLocation>
</comment>
<organism evidence="7 8">
    <name type="scientific">Petrocella atlantisensis</name>
    <dbReference type="NCBI Taxonomy" id="2173034"/>
    <lineage>
        <taxon>Bacteria</taxon>
        <taxon>Bacillati</taxon>
        <taxon>Bacillota</taxon>
        <taxon>Clostridia</taxon>
        <taxon>Lachnospirales</taxon>
        <taxon>Vallitaleaceae</taxon>
        <taxon>Petrocella</taxon>
    </lineage>
</organism>
<dbReference type="GO" id="GO:0047355">
    <property type="term" value="F:CDP-glycerol glycerophosphotransferase activity"/>
    <property type="evidence" value="ECO:0007669"/>
    <property type="project" value="InterPro"/>
</dbReference>
<dbReference type="SUPFAM" id="SSF53756">
    <property type="entry name" value="UDP-Glycosyltransferase/glycogen phosphorylase"/>
    <property type="match status" value="1"/>
</dbReference>
<evidence type="ECO:0000256" key="1">
    <source>
        <dbReference type="ARBA" id="ARBA00004202"/>
    </source>
</evidence>
<name>A0A3P7NSK1_9FIRM</name>
<keyword evidence="3" id="KW-1003">Cell membrane</keyword>
<evidence type="ECO:0000256" key="2">
    <source>
        <dbReference type="ARBA" id="ARBA00010488"/>
    </source>
</evidence>
<dbReference type="RefSeq" id="WP_125135723.1">
    <property type="nucleotide sequence ID" value="NZ_LR130778.1"/>
</dbReference>
<dbReference type="Pfam" id="PF04464">
    <property type="entry name" value="Glyphos_transf"/>
    <property type="match status" value="1"/>
</dbReference>
<dbReference type="OrthoDB" id="9807097at2"/>
<evidence type="ECO:0000313" key="8">
    <source>
        <dbReference type="Proteomes" id="UP000279029"/>
    </source>
</evidence>
<dbReference type="KEGG" id="cbar:PATL70BA_0318"/>
<dbReference type="Proteomes" id="UP000279029">
    <property type="component" value="Chromosome"/>
</dbReference>